<keyword evidence="2" id="KW-1185">Reference proteome</keyword>
<evidence type="ECO:0000313" key="1">
    <source>
        <dbReference type="EMBL" id="MBW9053444.1"/>
    </source>
</evidence>
<proteinExistence type="predicted"/>
<reference evidence="1 2" key="1">
    <citation type="journal article" date="2021" name="MBio">
        <title>Poor Competitiveness of Bradyrhizobium in Pigeon Pea Root Colonization in Indian Soils.</title>
        <authorList>
            <person name="Chalasani D."/>
            <person name="Basu A."/>
            <person name="Pullabhotla S.V.S.R.N."/>
            <person name="Jorrin B."/>
            <person name="Neal A.L."/>
            <person name="Poole P.S."/>
            <person name="Podile A.R."/>
            <person name="Tkacz A."/>
        </authorList>
    </citation>
    <scope>NUCLEOTIDE SEQUENCE [LARGE SCALE GENOMIC DNA]</scope>
    <source>
        <strain evidence="1 2">HU56</strain>
    </source>
</reference>
<accession>A0ABS7GU20</accession>
<protein>
    <submittedName>
        <fullName evidence="1">Uncharacterized protein</fullName>
    </submittedName>
</protein>
<organism evidence="1 2">
    <name type="scientific">Rhizobium mesosinicum</name>
    <dbReference type="NCBI Taxonomy" id="335017"/>
    <lineage>
        <taxon>Bacteria</taxon>
        <taxon>Pseudomonadati</taxon>
        <taxon>Pseudomonadota</taxon>
        <taxon>Alphaproteobacteria</taxon>
        <taxon>Hyphomicrobiales</taxon>
        <taxon>Rhizobiaceae</taxon>
        <taxon>Rhizobium/Agrobacterium group</taxon>
        <taxon>Rhizobium</taxon>
    </lineage>
</organism>
<dbReference type="Proteomes" id="UP000717752">
    <property type="component" value="Unassembled WGS sequence"/>
</dbReference>
<comment type="caution">
    <text evidence="1">The sequence shown here is derived from an EMBL/GenBank/DDBJ whole genome shotgun (WGS) entry which is preliminary data.</text>
</comment>
<dbReference type="RefSeq" id="WP_220334806.1">
    <property type="nucleotide sequence ID" value="NZ_JAEUAK010000004.1"/>
</dbReference>
<sequence>MSEIELQLFPKFDRRPSPEFIDGWRKHIAATGSPETYIDISTTKPPRDGPVILLSEDIHVPTALRLGGDRVPCPLCSPKSPKFENGRLAYFPQESAVRCIGITCARKFFGSDYTEADRLFRIEAECAAYVAKWPAVQAKMRSVEPIVQRLLAAGTKMEQMRLIIDAQAPGFAKFLFNDLNARDMLIVTSRTPGARSYEVKGLSFFSSGFDPRPTLEKIIAASRDVRKPLPNWSPEDNHADSTKEIMRRGRAALGAIESIPVMAELLGGAISFFERMNLRKLEQWMETGSSPFASLSFKVSGQSVQAIATSFEGRHEWSVMVPENLGSQIPTSDEIVSLNLSEIQK</sequence>
<name>A0ABS7GU20_9HYPH</name>
<gene>
    <name evidence="1" type="ORF">JNB85_13600</name>
</gene>
<evidence type="ECO:0000313" key="2">
    <source>
        <dbReference type="Proteomes" id="UP000717752"/>
    </source>
</evidence>
<dbReference type="EMBL" id="JAEUAK010000004">
    <property type="protein sequence ID" value="MBW9053444.1"/>
    <property type="molecule type" value="Genomic_DNA"/>
</dbReference>